<comment type="caution">
    <text evidence="2">The sequence shown here is derived from an EMBL/GenBank/DDBJ whole genome shotgun (WGS) entry which is preliminary data.</text>
</comment>
<evidence type="ECO:0000259" key="1">
    <source>
        <dbReference type="PROSITE" id="PS50801"/>
    </source>
</evidence>
<dbReference type="InterPro" id="IPR058548">
    <property type="entry name" value="MlaB-like_STAS"/>
</dbReference>
<evidence type="ECO:0000313" key="2">
    <source>
        <dbReference type="EMBL" id="OWW21907.1"/>
    </source>
</evidence>
<keyword evidence="3" id="KW-1185">Reference proteome</keyword>
<dbReference type="PANTHER" id="PTHR35849">
    <property type="entry name" value="BLR2341 PROTEIN"/>
    <property type="match status" value="1"/>
</dbReference>
<sequence length="110" mass="11696">MDSAATQKGALLRLEGEMNIYKAADLKQMLMAALPEGGTLEADLSGVTEMDTAGLQLLMLAKRTAQQRGGDLRLVNHSPAVVDVFELLNLGTFFGDPLVIPPLSSNPSAR</sequence>
<evidence type="ECO:0000313" key="3">
    <source>
        <dbReference type="Proteomes" id="UP000197535"/>
    </source>
</evidence>
<dbReference type="InterPro" id="IPR036513">
    <property type="entry name" value="STAS_dom_sf"/>
</dbReference>
<reference evidence="2 3" key="1">
    <citation type="submission" date="2016-02" db="EMBL/GenBank/DDBJ databases">
        <authorList>
            <person name="Wen L."/>
            <person name="He K."/>
            <person name="Yang H."/>
        </authorList>
    </citation>
    <scope>NUCLEOTIDE SEQUENCE [LARGE SCALE GENOMIC DNA]</scope>
    <source>
        <strain evidence="2 3">TSA40</strain>
    </source>
</reference>
<dbReference type="OrthoDB" id="8527158at2"/>
<dbReference type="Pfam" id="PF13466">
    <property type="entry name" value="STAS_2"/>
    <property type="match status" value="1"/>
</dbReference>
<organism evidence="2 3">
    <name type="scientific">Noviherbaspirillum denitrificans</name>
    <dbReference type="NCBI Taxonomy" id="1968433"/>
    <lineage>
        <taxon>Bacteria</taxon>
        <taxon>Pseudomonadati</taxon>
        <taxon>Pseudomonadota</taxon>
        <taxon>Betaproteobacteria</taxon>
        <taxon>Burkholderiales</taxon>
        <taxon>Oxalobacteraceae</taxon>
        <taxon>Noviherbaspirillum</taxon>
    </lineage>
</organism>
<protein>
    <recommendedName>
        <fullName evidence="1">STAS domain-containing protein</fullName>
    </recommendedName>
</protein>
<dbReference type="InterPro" id="IPR052746">
    <property type="entry name" value="MlaB_ABC_Transporter"/>
</dbReference>
<proteinExistence type="predicted"/>
<name>A0A254TI76_9BURK</name>
<dbReference type="PROSITE" id="PS50801">
    <property type="entry name" value="STAS"/>
    <property type="match status" value="1"/>
</dbReference>
<gene>
    <name evidence="2" type="ORF">AYR66_22840</name>
</gene>
<dbReference type="Proteomes" id="UP000197535">
    <property type="component" value="Unassembled WGS sequence"/>
</dbReference>
<dbReference type="Gene3D" id="3.30.750.24">
    <property type="entry name" value="STAS domain"/>
    <property type="match status" value="1"/>
</dbReference>
<dbReference type="AlphaFoldDB" id="A0A254TI76"/>
<feature type="domain" description="STAS" evidence="1">
    <location>
        <begin position="1"/>
        <end position="110"/>
    </location>
</feature>
<dbReference type="RefSeq" id="WP_088708743.1">
    <property type="nucleotide sequence ID" value="NZ_LSTO01000001.1"/>
</dbReference>
<dbReference type="SUPFAM" id="SSF52091">
    <property type="entry name" value="SpoIIaa-like"/>
    <property type="match status" value="1"/>
</dbReference>
<dbReference type="EMBL" id="LSTO01000001">
    <property type="protein sequence ID" value="OWW21907.1"/>
    <property type="molecule type" value="Genomic_DNA"/>
</dbReference>
<dbReference type="CDD" id="cd07043">
    <property type="entry name" value="STAS_anti-anti-sigma_factors"/>
    <property type="match status" value="1"/>
</dbReference>
<dbReference type="PANTHER" id="PTHR35849:SF2">
    <property type="entry name" value="BLR2341 PROTEIN"/>
    <property type="match status" value="1"/>
</dbReference>
<dbReference type="InterPro" id="IPR002645">
    <property type="entry name" value="STAS_dom"/>
</dbReference>
<accession>A0A254TI76</accession>